<organism evidence="2 3">
    <name type="scientific">Roseateles albus</name>
    <dbReference type="NCBI Taxonomy" id="2987525"/>
    <lineage>
        <taxon>Bacteria</taxon>
        <taxon>Pseudomonadati</taxon>
        <taxon>Pseudomonadota</taxon>
        <taxon>Betaproteobacteria</taxon>
        <taxon>Burkholderiales</taxon>
        <taxon>Sphaerotilaceae</taxon>
        <taxon>Roseateles</taxon>
    </lineage>
</organism>
<evidence type="ECO:0000259" key="1">
    <source>
        <dbReference type="SMART" id="SM00530"/>
    </source>
</evidence>
<accession>A0ABT5K8X0</accession>
<dbReference type="CDD" id="cd00093">
    <property type="entry name" value="HTH_XRE"/>
    <property type="match status" value="1"/>
</dbReference>
<dbReference type="PANTHER" id="PTHR20930">
    <property type="entry name" value="OVARIAN CARCINOMA ANTIGEN CA125-RELATED"/>
    <property type="match status" value="1"/>
</dbReference>
<dbReference type="SMART" id="SM00530">
    <property type="entry name" value="HTH_XRE"/>
    <property type="match status" value="1"/>
</dbReference>
<evidence type="ECO:0000313" key="3">
    <source>
        <dbReference type="Proteomes" id="UP001221189"/>
    </source>
</evidence>
<dbReference type="InterPro" id="IPR001387">
    <property type="entry name" value="Cro/C1-type_HTH"/>
</dbReference>
<protein>
    <submittedName>
        <fullName evidence="2">NBR1-Ig-like domain-containing protein</fullName>
    </submittedName>
</protein>
<dbReference type="InterPro" id="IPR010982">
    <property type="entry name" value="Lambda_DNA-bd_dom_sf"/>
</dbReference>
<proteinExistence type="predicted"/>
<dbReference type="SUPFAM" id="SSF47413">
    <property type="entry name" value="lambda repressor-like DNA-binding domains"/>
    <property type="match status" value="1"/>
</dbReference>
<reference evidence="2 3" key="1">
    <citation type="submission" date="2022-10" db="EMBL/GenBank/DDBJ databases">
        <title>Paucibacter sp. hw1 Genome sequencing.</title>
        <authorList>
            <person name="Park S."/>
        </authorList>
    </citation>
    <scope>NUCLEOTIDE SEQUENCE [LARGE SCALE GENOMIC DNA]</scope>
    <source>
        <strain evidence="3">hw1</strain>
    </source>
</reference>
<dbReference type="Pfam" id="PF13443">
    <property type="entry name" value="HTH_26"/>
    <property type="match status" value="1"/>
</dbReference>
<evidence type="ECO:0000313" key="2">
    <source>
        <dbReference type="EMBL" id="MDC8770397.1"/>
    </source>
</evidence>
<sequence>MALNALGCYLRKRAHEIEISLAELARRAGVSRQTLHTVSNSMARLPEMETLVKLGVALRVHPLHLIHLAFADYRLPPAMEAGSMSRKDASIFVADVTIPDGTLVHAGSRFTKTWAVQNIGTVAWQGRRLACMDHDISVSIPTGPVQPMGHRIKPATPWIEVPHTAPGSIVELSIDFEAPQVPGTYVSYWKSHFADGELCFPESAGLSCVVRVIAMGKGDLTAY</sequence>
<name>A0ABT5K8X0_9BURK</name>
<feature type="domain" description="HTH cro/C1-type" evidence="1">
    <location>
        <begin position="9"/>
        <end position="65"/>
    </location>
</feature>
<comment type="caution">
    <text evidence="2">The sequence shown here is derived from an EMBL/GenBank/DDBJ whole genome shotgun (WGS) entry which is preliminary data.</text>
</comment>
<dbReference type="Pfam" id="PF16158">
    <property type="entry name" value="N_BRCA1_IG"/>
    <property type="match status" value="1"/>
</dbReference>
<dbReference type="Gene3D" id="2.60.40.10">
    <property type="entry name" value="Immunoglobulins"/>
    <property type="match status" value="1"/>
</dbReference>
<dbReference type="RefSeq" id="WP_273598842.1">
    <property type="nucleotide sequence ID" value="NZ_JAQQXT010000001.1"/>
</dbReference>
<gene>
    <name evidence="2" type="ORF">PRZ03_02350</name>
</gene>
<dbReference type="Gene3D" id="1.10.260.40">
    <property type="entry name" value="lambda repressor-like DNA-binding domains"/>
    <property type="match status" value="1"/>
</dbReference>
<dbReference type="EMBL" id="JAQQXT010000001">
    <property type="protein sequence ID" value="MDC8770397.1"/>
    <property type="molecule type" value="Genomic_DNA"/>
</dbReference>
<dbReference type="InterPro" id="IPR032350">
    <property type="entry name" value="Nbr1_FW"/>
</dbReference>
<dbReference type="CDD" id="cd14947">
    <property type="entry name" value="NBR1_like"/>
    <property type="match status" value="1"/>
</dbReference>
<dbReference type="Proteomes" id="UP001221189">
    <property type="component" value="Unassembled WGS sequence"/>
</dbReference>
<dbReference type="PANTHER" id="PTHR20930:SF0">
    <property type="entry name" value="PROTEIN ILRUN"/>
    <property type="match status" value="1"/>
</dbReference>
<dbReference type="InterPro" id="IPR013783">
    <property type="entry name" value="Ig-like_fold"/>
</dbReference>
<keyword evidence="3" id="KW-1185">Reference proteome</keyword>